<keyword evidence="2" id="KW-1185">Reference proteome</keyword>
<gene>
    <name evidence="1" type="ORF">Patl1_14376</name>
</gene>
<organism evidence="1 2">
    <name type="scientific">Pistacia atlantica</name>
    <dbReference type="NCBI Taxonomy" id="434234"/>
    <lineage>
        <taxon>Eukaryota</taxon>
        <taxon>Viridiplantae</taxon>
        <taxon>Streptophyta</taxon>
        <taxon>Embryophyta</taxon>
        <taxon>Tracheophyta</taxon>
        <taxon>Spermatophyta</taxon>
        <taxon>Magnoliopsida</taxon>
        <taxon>eudicotyledons</taxon>
        <taxon>Gunneridae</taxon>
        <taxon>Pentapetalae</taxon>
        <taxon>rosids</taxon>
        <taxon>malvids</taxon>
        <taxon>Sapindales</taxon>
        <taxon>Anacardiaceae</taxon>
        <taxon>Pistacia</taxon>
    </lineage>
</organism>
<protein>
    <submittedName>
        <fullName evidence="1">Uncharacterized protein</fullName>
    </submittedName>
</protein>
<accession>A0ACC1AS53</accession>
<dbReference type="EMBL" id="CM047904">
    <property type="protein sequence ID" value="KAJ0089507.1"/>
    <property type="molecule type" value="Genomic_DNA"/>
</dbReference>
<dbReference type="Proteomes" id="UP001164250">
    <property type="component" value="Chromosome 8"/>
</dbReference>
<evidence type="ECO:0000313" key="1">
    <source>
        <dbReference type="EMBL" id="KAJ0089507.1"/>
    </source>
</evidence>
<sequence length="94" mass="10080">MTSLINFINAGFTQPIANTFFVLIHANLFVMVRSRFLLLFLPSFLLSIHVVGIHSGAAEINVPIGAVLDLDSAEGATAEVSISMAIADFYATHS</sequence>
<name>A0ACC1AS53_9ROSI</name>
<comment type="caution">
    <text evidence="1">The sequence shown here is derived from an EMBL/GenBank/DDBJ whole genome shotgun (WGS) entry which is preliminary data.</text>
</comment>
<evidence type="ECO:0000313" key="2">
    <source>
        <dbReference type="Proteomes" id="UP001164250"/>
    </source>
</evidence>
<proteinExistence type="predicted"/>
<reference evidence="2" key="1">
    <citation type="journal article" date="2023" name="G3 (Bethesda)">
        <title>Genome assembly and association tests identify interacting loci associated with vigor, precocity, and sex in interspecific pistachio rootstocks.</title>
        <authorList>
            <person name="Palmer W."/>
            <person name="Jacygrad E."/>
            <person name="Sagayaradj S."/>
            <person name="Cavanaugh K."/>
            <person name="Han R."/>
            <person name="Bertier L."/>
            <person name="Beede B."/>
            <person name="Kafkas S."/>
            <person name="Golino D."/>
            <person name="Preece J."/>
            <person name="Michelmore R."/>
        </authorList>
    </citation>
    <scope>NUCLEOTIDE SEQUENCE [LARGE SCALE GENOMIC DNA]</scope>
</reference>